<dbReference type="InterPro" id="IPR011993">
    <property type="entry name" value="PH-like_dom_sf"/>
</dbReference>
<dbReference type="GO" id="GO:0005643">
    <property type="term" value="C:nuclear pore"/>
    <property type="evidence" value="ECO:0007669"/>
    <property type="project" value="TreeGrafter"/>
</dbReference>
<dbReference type="InterPro" id="IPR045255">
    <property type="entry name" value="RanBP1-like"/>
</dbReference>
<proteinExistence type="predicted"/>
<dbReference type="PANTHER" id="PTHR23138:SF94">
    <property type="entry name" value="RAN BINDING PROTEIN 1"/>
    <property type="match status" value="1"/>
</dbReference>
<dbReference type="InterPro" id="IPR000156">
    <property type="entry name" value="Ran_bind_dom"/>
</dbReference>
<dbReference type="Proteomes" id="UP000663852">
    <property type="component" value="Unassembled WGS sequence"/>
</dbReference>
<feature type="region of interest" description="Disordered" evidence="1">
    <location>
        <begin position="713"/>
        <end position="741"/>
    </location>
</feature>
<dbReference type="EMBL" id="CAJNOR010000542">
    <property type="protein sequence ID" value="CAF0943121.1"/>
    <property type="molecule type" value="Genomic_DNA"/>
</dbReference>
<dbReference type="OrthoDB" id="2357150at2759"/>
<feature type="region of interest" description="Disordered" evidence="1">
    <location>
        <begin position="254"/>
        <end position="278"/>
    </location>
</feature>
<evidence type="ECO:0000313" key="3">
    <source>
        <dbReference type="EMBL" id="CAF0943121.1"/>
    </source>
</evidence>
<dbReference type="SMART" id="SM00160">
    <property type="entry name" value="RanBD"/>
    <property type="match status" value="2"/>
</dbReference>
<evidence type="ECO:0000313" key="5">
    <source>
        <dbReference type="Proteomes" id="UP000663828"/>
    </source>
</evidence>
<sequence>MFAGSTKPSQSTPTPTTFNERLNEQLINCLNVQTNVIQNLAQYSQHISLQLFEIKNVVEMLSNRVLALQQQQQQPHFAPNHYAAPYYPNYMPHPPPTSHHPPASTQMPPNIPPQPTMPVRMPNVSAAIASSHPPFFNPTNTANPPPTIPSAAPSFRFGVTGTVPASSTQSTITNSLPTTATTTPTKSIFSIPQQFSAPDLNTKQPSALPVTTATNTAVKDAKPTNNTPFSFGGTSSLGSIFGTASFPSTVPVNSAAKQETNADDDGEGGGEDDSYEPDISFKPIITLSAVEVKTGEEDENVLYCERAKLYRFDAATNQMKERGIGEIKILQHKTKNICRILMRREQVLKICANHQISSQMELKPHQGSANAFLWSATDFADGEAKHETLCVKFKTDEQAKKFAKVFNEAKEMHGKKPGDLPAVGKISLNDDDVISIGEVKPSAEQIDRAKKLQLPSTFYLYENKEPCKGCPGCKEDTPPSTASENKAAANTAKTETKSSAPQTPSTAPVTKTPLSSSENIKSLFGNADKTQPQIQKQTSTTKDDKTSAEASTPTSNATSQYDNKPSIFENFNGTSTSSVFGSSTPTNNTSSSIFGGAPSLKPANNGFSFPGFGGASSGTPSSGFQFSTPAATNNTADTKPTFSFGSAAASSNANSNSSFSFGSAAADKPLFGNTPKCSFADLAKQPVTKDDKSTTNGSERVFAGQGTLIFGTSSVNNTKTTNNNDEDDGEGGGEDDSYEPNVSFKPIVTLSAVEVKTGEEDENVLFCERGKLYRFDAESNQMKERGIGEMKILQHKTTKVCRILMRREQVLKLCANHQISSHMELKPHQGSENAYVWSCMDFAEGEARHETLCVKFKSNEVAKRFVKQFNDAKEGTANAQQ</sequence>
<feature type="compositionally biased region" description="Low complexity" evidence="1">
    <location>
        <begin position="480"/>
        <end position="500"/>
    </location>
</feature>
<reference evidence="4" key="1">
    <citation type="submission" date="2021-02" db="EMBL/GenBank/DDBJ databases">
        <authorList>
            <person name="Nowell W R."/>
        </authorList>
    </citation>
    <scope>NUCLEOTIDE SEQUENCE</scope>
</reference>
<protein>
    <recommendedName>
        <fullName evidence="2">RanBD1 domain-containing protein</fullName>
    </recommendedName>
</protein>
<dbReference type="AlphaFoldDB" id="A0A814F173"/>
<dbReference type="GO" id="GO:0006913">
    <property type="term" value="P:nucleocytoplasmic transport"/>
    <property type="evidence" value="ECO:0007669"/>
    <property type="project" value="InterPro"/>
</dbReference>
<feature type="region of interest" description="Disordered" evidence="1">
    <location>
        <begin position="164"/>
        <end position="184"/>
    </location>
</feature>
<feature type="compositionally biased region" description="Acidic residues" evidence="1">
    <location>
        <begin position="261"/>
        <end position="276"/>
    </location>
</feature>
<evidence type="ECO:0000256" key="1">
    <source>
        <dbReference type="SAM" id="MobiDB-lite"/>
    </source>
</evidence>
<feature type="region of interest" description="Disordered" evidence="1">
    <location>
        <begin position="469"/>
        <end position="569"/>
    </location>
</feature>
<feature type="domain" description="RanBD1" evidence="2">
    <location>
        <begin position="280"/>
        <end position="415"/>
    </location>
</feature>
<feature type="domain" description="RanBD1" evidence="2">
    <location>
        <begin position="743"/>
        <end position="878"/>
    </location>
</feature>
<feature type="compositionally biased region" description="Acidic residues" evidence="1">
    <location>
        <begin position="724"/>
        <end position="738"/>
    </location>
</feature>
<organism evidence="4 6">
    <name type="scientific">Adineta ricciae</name>
    <name type="common">Rotifer</name>
    <dbReference type="NCBI Taxonomy" id="249248"/>
    <lineage>
        <taxon>Eukaryota</taxon>
        <taxon>Metazoa</taxon>
        <taxon>Spiralia</taxon>
        <taxon>Gnathifera</taxon>
        <taxon>Rotifera</taxon>
        <taxon>Eurotatoria</taxon>
        <taxon>Bdelloidea</taxon>
        <taxon>Adinetida</taxon>
        <taxon>Adinetidae</taxon>
        <taxon>Adineta</taxon>
    </lineage>
</organism>
<gene>
    <name evidence="4" type="ORF">EDS130_LOCUS13654</name>
    <name evidence="3" type="ORF">XAT740_LOCUS10230</name>
</gene>
<keyword evidence="5" id="KW-1185">Reference proteome</keyword>
<feature type="compositionally biased region" description="Low complexity" evidence="1">
    <location>
        <begin position="170"/>
        <end position="184"/>
    </location>
</feature>
<dbReference type="GO" id="GO:0005737">
    <property type="term" value="C:cytoplasm"/>
    <property type="evidence" value="ECO:0007669"/>
    <property type="project" value="TreeGrafter"/>
</dbReference>
<evidence type="ECO:0000313" key="6">
    <source>
        <dbReference type="Proteomes" id="UP000663852"/>
    </source>
</evidence>
<dbReference type="SUPFAM" id="SSF50729">
    <property type="entry name" value="PH domain-like"/>
    <property type="match status" value="2"/>
</dbReference>
<dbReference type="CDD" id="cd13179">
    <property type="entry name" value="RanBD_RanBP1"/>
    <property type="match status" value="2"/>
</dbReference>
<dbReference type="PANTHER" id="PTHR23138">
    <property type="entry name" value="RAN BINDING PROTEIN"/>
    <property type="match status" value="1"/>
</dbReference>
<evidence type="ECO:0000259" key="2">
    <source>
        <dbReference type="PROSITE" id="PS50196"/>
    </source>
</evidence>
<feature type="compositionally biased region" description="Polar residues" evidence="1">
    <location>
        <begin position="548"/>
        <end position="569"/>
    </location>
</feature>
<dbReference type="Pfam" id="PF00638">
    <property type="entry name" value="Ran_BP1"/>
    <property type="match status" value="2"/>
</dbReference>
<feature type="compositionally biased region" description="Polar residues" evidence="1">
    <location>
        <begin position="501"/>
        <end position="520"/>
    </location>
</feature>
<feature type="compositionally biased region" description="Low complexity" evidence="1">
    <location>
        <begin position="713"/>
        <end position="723"/>
    </location>
</feature>
<name>A0A814F173_ADIRI</name>
<comment type="caution">
    <text evidence="4">The sequence shown here is derived from an EMBL/GenBank/DDBJ whole genome shotgun (WGS) entry which is preliminary data.</text>
</comment>
<dbReference type="Proteomes" id="UP000663828">
    <property type="component" value="Unassembled WGS sequence"/>
</dbReference>
<accession>A0A814F173</accession>
<evidence type="ECO:0000313" key="4">
    <source>
        <dbReference type="EMBL" id="CAF0976713.1"/>
    </source>
</evidence>
<dbReference type="GO" id="GO:0005096">
    <property type="term" value="F:GTPase activator activity"/>
    <property type="evidence" value="ECO:0007669"/>
    <property type="project" value="TreeGrafter"/>
</dbReference>
<feature type="region of interest" description="Disordered" evidence="1">
    <location>
        <begin position="611"/>
        <end position="632"/>
    </location>
</feature>
<dbReference type="Gene3D" id="2.30.29.30">
    <property type="entry name" value="Pleckstrin-homology domain (PH domain)/Phosphotyrosine-binding domain (PTB)"/>
    <property type="match status" value="2"/>
</dbReference>
<dbReference type="PROSITE" id="PS50196">
    <property type="entry name" value="RANBD1"/>
    <property type="match status" value="2"/>
</dbReference>
<dbReference type="InterPro" id="IPR045256">
    <property type="entry name" value="RanBP1_RanBD"/>
</dbReference>
<dbReference type="FunFam" id="2.30.29.30:FF:000018">
    <property type="entry name" value="E3 SUMO-protein ligase RanBP2"/>
    <property type="match status" value="2"/>
</dbReference>
<dbReference type="EMBL" id="CAJNOJ010000054">
    <property type="protein sequence ID" value="CAF0976713.1"/>
    <property type="molecule type" value="Genomic_DNA"/>
</dbReference>